<keyword evidence="1" id="KW-0812">Transmembrane</keyword>
<keyword evidence="3" id="KW-1185">Reference proteome</keyword>
<accession>A0A1B0B928</accession>
<name>A0A1B0B928_9MUSC</name>
<sequence>MVLRLPTSSICNISKCCHSSNAIVTALNMAGRRTFLDDMTYYWRRYNNVICWFCLQRIVIVSVALSIATTCSNNRNFQDYDNKDK</sequence>
<protein>
    <submittedName>
        <fullName evidence="2">Uncharacterized protein</fullName>
    </submittedName>
</protein>
<dbReference type="EnsemblMetazoa" id="GPPI022724-RA">
    <property type="protein sequence ID" value="GPPI022724-PA"/>
    <property type="gene ID" value="GPPI022724"/>
</dbReference>
<keyword evidence="1" id="KW-0472">Membrane</keyword>
<proteinExistence type="predicted"/>
<dbReference type="AlphaFoldDB" id="A0A1B0B928"/>
<evidence type="ECO:0000313" key="2">
    <source>
        <dbReference type="EnsemblMetazoa" id="GPPI022724-PA"/>
    </source>
</evidence>
<dbReference type="EMBL" id="JXJN01010216">
    <property type="status" value="NOT_ANNOTATED_CDS"/>
    <property type="molecule type" value="Genomic_DNA"/>
</dbReference>
<dbReference type="Proteomes" id="UP000092460">
    <property type="component" value="Unassembled WGS sequence"/>
</dbReference>
<evidence type="ECO:0000313" key="3">
    <source>
        <dbReference type="Proteomes" id="UP000092460"/>
    </source>
</evidence>
<reference evidence="2" key="2">
    <citation type="submission" date="2020-05" db="UniProtKB">
        <authorList>
            <consortium name="EnsemblMetazoa"/>
        </authorList>
    </citation>
    <scope>IDENTIFICATION</scope>
    <source>
        <strain evidence="2">IAEA</strain>
    </source>
</reference>
<keyword evidence="1" id="KW-1133">Transmembrane helix</keyword>
<feature type="transmembrane region" description="Helical" evidence="1">
    <location>
        <begin position="49"/>
        <end position="68"/>
    </location>
</feature>
<organism evidence="2 3">
    <name type="scientific">Glossina palpalis gambiensis</name>
    <dbReference type="NCBI Taxonomy" id="67801"/>
    <lineage>
        <taxon>Eukaryota</taxon>
        <taxon>Metazoa</taxon>
        <taxon>Ecdysozoa</taxon>
        <taxon>Arthropoda</taxon>
        <taxon>Hexapoda</taxon>
        <taxon>Insecta</taxon>
        <taxon>Pterygota</taxon>
        <taxon>Neoptera</taxon>
        <taxon>Endopterygota</taxon>
        <taxon>Diptera</taxon>
        <taxon>Brachycera</taxon>
        <taxon>Muscomorpha</taxon>
        <taxon>Hippoboscoidea</taxon>
        <taxon>Glossinidae</taxon>
        <taxon>Glossina</taxon>
    </lineage>
</organism>
<dbReference type="VEuPathDB" id="VectorBase:GPPI022724"/>
<evidence type="ECO:0000256" key="1">
    <source>
        <dbReference type="SAM" id="Phobius"/>
    </source>
</evidence>
<reference evidence="3" key="1">
    <citation type="submission" date="2015-01" db="EMBL/GenBank/DDBJ databases">
        <authorList>
            <person name="Aksoy S."/>
            <person name="Warren W."/>
            <person name="Wilson R.K."/>
        </authorList>
    </citation>
    <scope>NUCLEOTIDE SEQUENCE [LARGE SCALE GENOMIC DNA]</scope>
    <source>
        <strain evidence="3">IAEA</strain>
    </source>
</reference>